<keyword evidence="5 7" id="KW-0028">Amino-acid biosynthesis</keyword>
<feature type="domain" description="Argininosuccinate lyase C-terminal" evidence="9">
    <location>
        <begin position="369"/>
        <end position="437"/>
    </location>
</feature>
<dbReference type="GO" id="GO:0042450">
    <property type="term" value="P:L-arginine biosynthetic process via ornithine"/>
    <property type="evidence" value="ECO:0007669"/>
    <property type="project" value="UniProtKB-UniRule"/>
</dbReference>
<name>A0A845S9W4_9PROT</name>
<dbReference type="SUPFAM" id="SSF48557">
    <property type="entry name" value="L-aspartase-like"/>
    <property type="match status" value="1"/>
</dbReference>
<dbReference type="InterPro" id="IPR000362">
    <property type="entry name" value="Fumarate_lyase_fam"/>
</dbReference>
<comment type="similarity">
    <text evidence="7">Belongs to the lyase 1 family. Argininosuccinate lyase subfamily.</text>
</comment>
<organism evidence="10 11">
    <name type="scientific">Candidatus Fonsibacter lacus</name>
    <dbReference type="NCBI Taxonomy" id="2576439"/>
    <lineage>
        <taxon>Bacteria</taxon>
        <taxon>Pseudomonadati</taxon>
        <taxon>Pseudomonadota</taxon>
        <taxon>Alphaproteobacteria</taxon>
        <taxon>Candidatus Pelagibacterales</taxon>
        <taxon>Candidatus Pelagibacterales incertae sedis</taxon>
        <taxon>Candidatus Fonsibacter</taxon>
    </lineage>
</organism>
<keyword evidence="4 7" id="KW-0055">Arginine biosynthesis</keyword>
<evidence type="ECO:0000256" key="3">
    <source>
        <dbReference type="ARBA" id="ARBA00012338"/>
    </source>
</evidence>
<dbReference type="PRINTS" id="PR00145">
    <property type="entry name" value="ARGSUCLYASE"/>
</dbReference>
<dbReference type="UniPathway" id="UPA00068">
    <property type="reaction ID" value="UER00114"/>
</dbReference>
<dbReference type="Gene3D" id="1.20.200.10">
    <property type="entry name" value="Fumarase/aspartase (Central domain)"/>
    <property type="match status" value="1"/>
</dbReference>
<dbReference type="InterPro" id="IPR024083">
    <property type="entry name" value="Fumarase/histidase_N"/>
</dbReference>
<keyword evidence="7" id="KW-0963">Cytoplasm</keyword>
<dbReference type="AlphaFoldDB" id="A0A845S9W4"/>
<evidence type="ECO:0000256" key="7">
    <source>
        <dbReference type="HAMAP-Rule" id="MF_00006"/>
    </source>
</evidence>
<sequence length="462" mass="52392">MTKGNKNKVWGTRVKKPTSKLLQSINSSIDVDKRLFNEDIDASIAHCEMLSKQKIIKGESAKKIISGLKKIKLEIQKNKFEFKKEHEDIHLNVEKRLFEIIGDHAGFLHTARSRNDQVVTDFKLWVKKSASIIDKNLTLLIKSFLNKAKKNIDVIMPGFTHLKNAQPVLFSHYLLAYVEMFKRDKKRIKSFLENINENPLGSAALAGTSYNIDRHFTSKKLGFKKPTDNSIDSVSDRDFAIEFLFIASLCSVHLSRLAEEIIIWNSDLVNLITLEDSLLTGSSIMPQKKNPDSAELIRGKTGRIFGQLSSMLTTMKGLPLAYFKDMQEDKESVFDSYDSLLLNIQLATELVNGMKPNKAKMLAAAKLGFTTATDFADYLVKKGMSFRDAHKKSATLVNIAEKNNKTLDELDFLTIKKVEKSVEKDVLKMFDLKNSVNSKKSYGGTSPFNVNKMIKKYQKEFK</sequence>
<comment type="catalytic activity">
    <reaction evidence="1 7">
        <text>2-(N(omega)-L-arginino)succinate = fumarate + L-arginine</text>
        <dbReference type="Rhea" id="RHEA:24020"/>
        <dbReference type="ChEBI" id="CHEBI:29806"/>
        <dbReference type="ChEBI" id="CHEBI:32682"/>
        <dbReference type="ChEBI" id="CHEBI:57472"/>
        <dbReference type="EC" id="4.3.2.1"/>
    </reaction>
</comment>
<dbReference type="CDD" id="cd01359">
    <property type="entry name" value="Argininosuccinate_lyase"/>
    <property type="match status" value="1"/>
</dbReference>
<dbReference type="InterPro" id="IPR008948">
    <property type="entry name" value="L-Aspartase-like"/>
</dbReference>
<evidence type="ECO:0000313" key="10">
    <source>
        <dbReference type="EMBL" id="NCU62794.1"/>
    </source>
</evidence>
<dbReference type="InterPro" id="IPR029419">
    <property type="entry name" value="Arg_succ_lyase_C"/>
</dbReference>
<dbReference type="InterPro" id="IPR022761">
    <property type="entry name" value="Fumarate_lyase_N"/>
</dbReference>
<keyword evidence="6 7" id="KW-0456">Lyase</keyword>
<evidence type="ECO:0000256" key="2">
    <source>
        <dbReference type="ARBA" id="ARBA00004941"/>
    </source>
</evidence>
<protein>
    <recommendedName>
        <fullName evidence="3 7">Argininosuccinate lyase</fullName>
        <shortName evidence="7">ASAL</shortName>
        <ecNumber evidence="3 7">4.3.2.1</ecNumber>
    </recommendedName>
    <alternativeName>
        <fullName evidence="7">Arginosuccinase</fullName>
    </alternativeName>
</protein>
<dbReference type="GO" id="GO:0004056">
    <property type="term" value="F:argininosuccinate lyase activity"/>
    <property type="evidence" value="ECO:0007669"/>
    <property type="project" value="UniProtKB-UniRule"/>
</dbReference>
<evidence type="ECO:0000259" key="8">
    <source>
        <dbReference type="Pfam" id="PF00206"/>
    </source>
</evidence>
<evidence type="ECO:0000256" key="5">
    <source>
        <dbReference type="ARBA" id="ARBA00022605"/>
    </source>
</evidence>
<comment type="pathway">
    <text evidence="2 7">Amino-acid biosynthesis; L-arginine biosynthesis; L-arginine from L-ornithine and carbamoyl phosphate: step 3/3.</text>
</comment>
<dbReference type="Gene3D" id="1.10.40.30">
    <property type="entry name" value="Fumarase/aspartase (C-terminal domain)"/>
    <property type="match status" value="1"/>
</dbReference>
<dbReference type="PRINTS" id="PR00149">
    <property type="entry name" value="FUMRATELYASE"/>
</dbReference>
<dbReference type="Gene3D" id="1.10.275.10">
    <property type="entry name" value="Fumarase/aspartase (N-terminal domain)"/>
    <property type="match status" value="1"/>
</dbReference>
<evidence type="ECO:0000256" key="4">
    <source>
        <dbReference type="ARBA" id="ARBA00022571"/>
    </source>
</evidence>
<dbReference type="Pfam" id="PF14698">
    <property type="entry name" value="ASL_C2"/>
    <property type="match status" value="1"/>
</dbReference>
<dbReference type="PROSITE" id="PS00163">
    <property type="entry name" value="FUMARATE_LYASES"/>
    <property type="match status" value="1"/>
</dbReference>
<dbReference type="FunFam" id="1.10.40.30:FF:000001">
    <property type="entry name" value="Argininosuccinate lyase"/>
    <property type="match status" value="1"/>
</dbReference>
<dbReference type="EC" id="4.3.2.1" evidence="3 7"/>
<dbReference type="InterPro" id="IPR020557">
    <property type="entry name" value="Fumarate_lyase_CS"/>
</dbReference>
<evidence type="ECO:0000313" key="11">
    <source>
        <dbReference type="Proteomes" id="UP000572953"/>
    </source>
</evidence>
<dbReference type="PANTHER" id="PTHR43814:SF1">
    <property type="entry name" value="ARGININOSUCCINATE LYASE"/>
    <property type="match status" value="1"/>
</dbReference>
<feature type="domain" description="Fumarate lyase N-terminal" evidence="8">
    <location>
        <begin position="13"/>
        <end position="306"/>
    </location>
</feature>
<evidence type="ECO:0000256" key="1">
    <source>
        <dbReference type="ARBA" id="ARBA00000985"/>
    </source>
</evidence>
<dbReference type="GO" id="GO:0005829">
    <property type="term" value="C:cytosol"/>
    <property type="evidence" value="ECO:0007669"/>
    <property type="project" value="TreeGrafter"/>
</dbReference>
<gene>
    <name evidence="7 10" type="primary">argH</name>
    <name evidence="10" type="ORF">EBV78_01695</name>
</gene>
<dbReference type="NCBIfam" id="TIGR00838">
    <property type="entry name" value="argH"/>
    <property type="match status" value="1"/>
</dbReference>
<reference evidence="10 11" key="1">
    <citation type="submission" date="2018-10" db="EMBL/GenBank/DDBJ databases">
        <title>Iterative Subtractive Binning of Freshwater Chronoseries Metagenomes Recovers Nearly Complete Genomes from over Four Hundred Novel Species.</title>
        <authorList>
            <person name="Rodriguez-R L.M."/>
            <person name="Tsementzi D."/>
            <person name="Luo C."/>
            <person name="Konstantinidis K.T."/>
        </authorList>
    </citation>
    <scope>NUCLEOTIDE SEQUENCE [LARGE SCALE GENOMIC DNA]</scope>
    <source>
        <strain evidence="10">WB7_2B_003</strain>
    </source>
</reference>
<evidence type="ECO:0000259" key="9">
    <source>
        <dbReference type="Pfam" id="PF14698"/>
    </source>
</evidence>
<comment type="subcellular location">
    <subcellularLocation>
        <location evidence="7">Cytoplasm</location>
    </subcellularLocation>
</comment>
<dbReference type="FunFam" id="1.20.200.10:FF:000015">
    <property type="entry name" value="argininosuccinate lyase isoform X2"/>
    <property type="match status" value="1"/>
</dbReference>
<dbReference type="InterPro" id="IPR009049">
    <property type="entry name" value="Argininosuccinate_lyase"/>
</dbReference>
<proteinExistence type="inferred from homology"/>
<accession>A0A845S9W4</accession>
<comment type="caution">
    <text evidence="10">The sequence shown here is derived from an EMBL/GenBank/DDBJ whole genome shotgun (WGS) entry which is preliminary data.</text>
</comment>
<dbReference type="Proteomes" id="UP000572953">
    <property type="component" value="Unassembled WGS sequence"/>
</dbReference>
<dbReference type="EMBL" id="RGGN01000040">
    <property type="protein sequence ID" value="NCU62794.1"/>
    <property type="molecule type" value="Genomic_DNA"/>
</dbReference>
<dbReference type="Pfam" id="PF00206">
    <property type="entry name" value="Lyase_1"/>
    <property type="match status" value="1"/>
</dbReference>
<dbReference type="HAMAP" id="MF_00006">
    <property type="entry name" value="Arg_succ_lyase"/>
    <property type="match status" value="1"/>
</dbReference>
<dbReference type="FunFam" id="1.10.275.10:FF:000002">
    <property type="entry name" value="Argininosuccinate lyase"/>
    <property type="match status" value="1"/>
</dbReference>
<dbReference type="PANTHER" id="PTHR43814">
    <property type="entry name" value="ARGININOSUCCINATE LYASE"/>
    <property type="match status" value="1"/>
</dbReference>
<evidence type="ECO:0000256" key="6">
    <source>
        <dbReference type="ARBA" id="ARBA00023239"/>
    </source>
</evidence>